<dbReference type="EMBL" id="LGKP01000025">
    <property type="protein sequence ID" value="KPL85423.1"/>
    <property type="molecule type" value="Genomic_DNA"/>
</dbReference>
<evidence type="ECO:0000313" key="3">
    <source>
        <dbReference type="Proteomes" id="UP000050277"/>
    </source>
</evidence>
<name>A0A0P6YJT7_9CHLR</name>
<evidence type="ECO:0000256" key="1">
    <source>
        <dbReference type="SAM" id="Phobius"/>
    </source>
</evidence>
<reference evidence="2 3" key="1">
    <citation type="submission" date="2015-07" db="EMBL/GenBank/DDBJ databases">
        <title>Whole genome sequence of Herpetosiphon geysericola DSM 7119.</title>
        <authorList>
            <person name="Hemp J."/>
            <person name="Ward L.M."/>
            <person name="Pace L.A."/>
            <person name="Fischer W.W."/>
        </authorList>
    </citation>
    <scope>NUCLEOTIDE SEQUENCE [LARGE SCALE GENOMIC DNA]</scope>
    <source>
        <strain evidence="2 3">DSM 7119</strain>
    </source>
</reference>
<proteinExistence type="predicted"/>
<feature type="transmembrane region" description="Helical" evidence="1">
    <location>
        <begin position="235"/>
        <end position="253"/>
    </location>
</feature>
<keyword evidence="1" id="KW-1133">Transmembrane helix</keyword>
<keyword evidence="1" id="KW-0812">Transmembrane</keyword>
<feature type="transmembrane region" description="Helical" evidence="1">
    <location>
        <begin position="180"/>
        <end position="199"/>
    </location>
</feature>
<dbReference type="OrthoDB" id="152865at2"/>
<keyword evidence="3" id="KW-1185">Reference proteome</keyword>
<dbReference type="AlphaFoldDB" id="A0A0P6YJT7"/>
<dbReference type="PATRIC" id="fig|70996.4.peg.363"/>
<dbReference type="RefSeq" id="WP_054535732.1">
    <property type="nucleotide sequence ID" value="NZ_LGKP01000025.1"/>
</dbReference>
<feature type="transmembrane region" description="Helical" evidence="1">
    <location>
        <begin position="89"/>
        <end position="110"/>
    </location>
</feature>
<gene>
    <name evidence="2" type="ORF">SE18_17435</name>
</gene>
<comment type="caution">
    <text evidence="2">The sequence shown here is derived from an EMBL/GenBank/DDBJ whole genome shotgun (WGS) entry which is preliminary data.</text>
</comment>
<dbReference type="Pfam" id="PF18900">
    <property type="entry name" value="DUF5656"/>
    <property type="match status" value="1"/>
</dbReference>
<feature type="transmembrane region" description="Helical" evidence="1">
    <location>
        <begin position="156"/>
        <end position="174"/>
    </location>
</feature>
<feature type="transmembrane region" description="Helical" evidence="1">
    <location>
        <begin position="7"/>
        <end position="27"/>
    </location>
</feature>
<keyword evidence="1" id="KW-0472">Membrane</keyword>
<evidence type="ECO:0000313" key="2">
    <source>
        <dbReference type="EMBL" id="KPL85423.1"/>
    </source>
</evidence>
<feature type="transmembrane region" description="Helical" evidence="1">
    <location>
        <begin position="211"/>
        <end position="229"/>
    </location>
</feature>
<accession>A0A0P6YJT7</accession>
<sequence>MKLTPRFDRILPLISLVVLGLMVVFLLESNPDYPLVARISNDLPVISVAWFIIALLVIIISTGADLLAKAHPALEHRELLRLPGPLSKIEIVPLFWVLPSAVVVGSFAFFRLFQETLQGTAFILVLIVCGSLLLGTLVAQHYVLDRDPEVRDKARIGLQAVAYLVAFGMFSAIANAHYRMIFTGILAFSASVPLAYRLLARNVNDHQRPLSLALTVVGVVIAEAAAMLSFWPAPFLIVGTLLTALFYVMMNLLHHAQAGTLNRRIGWELGLVGAVVFVILTATTL</sequence>
<feature type="transmembrane region" description="Helical" evidence="1">
    <location>
        <begin position="122"/>
        <end position="144"/>
    </location>
</feature>
<feature type="transmembrane region" description="Helical" evidence="1">
    <location>
        <begin position="47"/>
        <end position="68"/>
    </location>
</feature>
<feature type="transmembrane region" description="Helical" evidence="1">
    <location>
        <begin position="265"/>
        <end position="283"/>
    </location>
</feature>
<organism evidence="2 3">
    <name type="scientific">Herpetosiphon geysericola</name>
    <dbReference type="NCBI Taxonomy" id="70996"/>
    <lineage>
        <taxon>Bacteria</taxon>
        <taxon>Bacillati</taxon>
        <taxon>Chloroflexota</taxon>
        <taxon>Chloroflexia</taxon>
        <taxon>Herpetosiphonales</taxon>
        <taxon>Herpetosiphonaceae</taxon>
        <taxon>Herpetosiphon</taxon>
    </lineage>
</organism>
<protein>
    <submittedName>
        <fullName evidence="2">Uncharacterized protein</fullName>
    </submittedName>
</protein>
<dbReference type="InterPro" id="IPR043715">
    <property type="entry name" value="DUF5656"/>
</dbReference>
<dbReference type="Proteomes" id="UP000050277">
    <property type="component" value="Unassembled WGS sequence"/>
</dbReference>